<evidence type="ECO:0000256" key="4">
    <source>
        <dbReference type="ARBA" id="ARBA00012180"/>
    </source>
</evidence>
<keyword evidence="8 10" id="KW-0378">Hydrolase</keyword>
<protein>
    <recommendedName>
        <fullName evidence="4 10">Ribonuclease H</fullName>
        <shortName evidence="10">RNase H</shortName>
        <ecNumber evidence="4 10">3.1.26.4</ecNumber>
    </recommendedName>
</protein>
<comment type="subunit">
    <text evidence="3 10">Monomer.</text>
</comment>
<dbReference type="InterPro" id="IPR002156">
    <property type="entry name" value="RNaseH_domain"/>
</dbReference>
<proteinExistence type="inferred from homology"/>
<comment type="caution">
    <text evidence="12">The sequence shown here is derived from an EMBL/GenBank/DDBJ whole genome shotgun (WGS) entry which is preliminary data.</text>
</comment>
<keyword evidence="5 10" id="KW-0540">Nuclease</keyword>
<dbReference type="GO" id="GO:0043137">
    <property type="term" value="P:DNA replication, removal of RNA primer"/>
    <property type="evidence" value="ECO:0007669"/>
    <property type="project" value="TreeGrafter"/>
</dbReference>
<comment type="function">
    <text evidence="10">Endonuclease that specifically degrades the RNA of RNA-DNA hybrids.</text>
</comment>
<dbReference type="GO" id="GO:0003676">
    <property type="term" value="F:nucleic acid binding"/>
    <property type="evidence" value="ECO:0007669"/>
    <property type="project" value="InterPro"/>
</dbReference>
<evidence type="ECO:0000256" key="10">
    <source>
        <dbReference type="HAMAP-Rule" id="MF_00042"/>
    </source>
</evidence>
<name>A0A853G9F9_9GAMM</name>
<evidence type="ECO:0000256" key="5">
    <source>
        <dbReference type="ARBA" id="ARBA00022722"/>
    </source>
</evidence>
<evidence type="ECO:0000256" key="3">
    <source>
        <dbReference type="ARBA" id="ARBA00011245"/>
    </source>
</evidence>
<evidence type="ECO:0000256" key="8">
    <source>
        <dbReference type="ARBA" id="ARBA00022801"/>
    </source>
</evidence>
<dbReference type="EC" id="3.1.26.4" evidence="4 10"/>
<sequence length="159" mass="18356">MNRIVIYTDGGCRGNPGIGGWGVWLKYGYYDKKLKGSEEKTTNNRMELIATIKALEVIKSNQIGIDLFTDSKYVIMGINKWMKSWKAKNWETSKKRSVKNIDLWQRLDVLNKQYDVIWYWVKSHSSNKGNDIADKLANLAMDKISPELRLVLNKGVKIL</sequence>
<comment type="subcellular location">
    <subcellularLocation>
        <location evidence="10">Cytoplasm</location>
    </subcellularLocation>
</comment>
<evidence type="ECO:0000313" key="12">
    <source>
        <dbReference type="EMBL" id="NYT52342.1"/>
    </source>
</evidence>
<dbReference type="HAMAP" id="MF_00042">
    <property type="entry name" value="RNase_H"/>
    <property type="match status" value="1"/>
</dbReference>
<comment type="cofactor">
    <cofactor evidence="10">
        <name>Mg(2+)</name>
        <dbReference type="ChEBI" id="CHEBI:18420"/>
    </cofactor>
    <text evidence="10">Binds 1 Mg(2+) ion per subunit. May bind a second metal ion at a regulatory site, or after substrate binding.</text>
</comment>
<evidence type="ECO:0000259" key="11">
    <source>
        <dbReference type="PROSITE" id="PS50879"/>
    </source>
</evidence>
<feature type="binding site" evidence="10">
    <location>
        <position position="9"/>
    </location>
    <ligand>
        <name>Mg(2+)</name>
        <dbReference type="ChEBI" id="CHEBI:18420"/>
        <label>1</label>
    </ligand>
</feature>
<feature type="binding site" evidence="10">
    <location>
        <position position="9"/>
    </location>
    <ligand>
        <name>Mg(2+)</name>
        <dbReference type="ChEBI" id="CHEBI:18420"/>
        <label>2</label>
    </ligand>
</feature>
<dbReference type="AlphaFoldDB" id="A0A853G9F9"/>
<keyword evidence="6 10" id="KW-0479">Metal-binding</keyword>
<dbReference type="GO" id="GO:0005737">
    <property type="term" value="C:cytoplasm"/>
    <property type="evidence" value="ECO:0007669"/>
    <property type="project" value="UniProtKB-SubCell"/>
</dbReference>
<feature type="binding site" evidence="10">
    <location>
        <position position="70"/>
    </location>
    <ligand>
        <name>Mg(2+)</name>
        <dbReference type="ChEBI" id="CHEBI:18420"/>
        <label>1</label>
    </ligand>
</feature>
<dbReference type="Pfam" id="PF00075">
    <property type="entry name" value="RNase_H"/>
    <property type="match status" value="1"/>
</dbReference>
<dbReference type="InterPro" id="IPR050092">
    <property type="entry name" value="RNase_H"/>
</dbReference>
<evidence type="ECO:0000256" key="9">
    <source>
        <dbReference type="ARBA" id="ARBA00022842"/>
    </source>
</evidence>
<reference evidence="12 13" key="1">
    <citation type="submission" date="2020-05" db="EMBL/GenBank/DDBJ databases">
        <title>Horizontal transmission and recombination maintain forever young bacterial symbiont genomes.</title>
        <authorList>
            <person name="Russell S.L."/>
            <person name="Pepper-Tunick E."/>
            <person name="Svedberg J."/>
            <person name="Byrne A."/>
            <person name="Ruelas Castillo J."/>
            <person name="Vollmers C."/>
            <person name="Beinart R.A."/>
            <person name="Corbett-Detig R."/>
        </authorList>
    </citation>
    <scope>NUCLEOTIDE SEQUENCE [LARGE SCALE GENOMIC DNA]</scope>
    <source>
        <strain evidence="12">Monterey_2004</strain>
    </source>
</reference>
<dbReference type="GO" id="GO:0000287">
    <property type="term" value="F:magnesium ion binding"/>
    <property type="evidence" value="ECO:0007669"/>
    <property type="project" value="UniProtKB-UniRule"/>
</dbReference>
<dbReference type="NCBIfam" id="NF001236">
    <property type="entry name" value="PRK00203.1"/>
    <property type="match status" value="1"/>
</dbReference>
<evidence type="ECO:0000313" key="13">
    <source>
        <dbReference type="Proteomes" id="UP000525329"/>
    </source>
</evidence>
<dbReference type="InterPro" id="IPR036397">
    <property type="entry name" value="RNaseH_sf"/>
</dbReference>
<dbReference type="Proteomes" id="UP000525329">
    <property type="component" value="Unassembled WGS sequence"/>
</dbReference>
<comment type="catalytic activity">
    <reaction evidence="1 10">
        <text>Endonucleolytic cleavage to 5'-phosphomonoester.</text>
        <dbReference type="EC" id="3.1.26.4"/>
    </reaction>
</comment>
<evidence type="ECO:0000256" key="2">
    <source>
        <dbReference type="ARBA" id="ARBA00005300"/>
    </source>
</evidence>
<accession>A0A853G9F9</accession>
<gene>
    <name evidence="10 12" type="primary">rnhA</name>
    <name evidence="12" type="ORF">H0A74_02015</name>
</gene>
<dbReference type="SUPFAM" id="SSF53098">
    <property type="entry name" value="Ribonuclease H-like"/>
    <property type="match status" value="1"/>
</dbReference>
<organism evidence="12 13">
    <name type="scientific">Candidatus Vesicomyosocius endoextente</name>
    <dbReference type="NCBI Taxonomy" id="2738853"/>
    <lineage>
        <taxon>Bacteria</taxon>
        <taxon>Pseudomonadati</taxon>
        <taxon>Pseudomonadota</taxon>
        <taxon>Gammaproteobacteria</taxon>
        <taxon>Candidatus Pseudothioglobaceae</taxon>
        <taxon>Candidatus Vesicomyidisocius</taxon>
    </lineage>
</organism>
<dbReference type="EMBL" id="JACCHU010000001">
    <property type="protein sequence ID" value="NYT52342.1"/>
    <property type="molecule type" value="Genomic_DNA"/>
</dbReference>
<keyword evidence="10" id="KW-0963">Cytoplasm</keyword>
<evidence type="ECO:0000256" key="1">
    <source>
        <dbReference type="ARBA" id="ARBA00000077"/>
    </source>
</evidence>
<dbReference type="InterPro" id="IPR022892">
    <property type="entry name" value="RNaseHI"/>
</dbReference>
<dbReference type="InterPro" id="IPR012337">
    <property type="entry name" value="RNaseH-like_sf"/>
</dbReference>
<comment type="similarity">
    <text evidence="2 10">Belongs to the RNase H family.</text>
</comment>
<feature type="binding site" evidence="10">
    <location>
        <position position="134"/>
    </location>
    <ligand>
        <name>Mg(2+)</name>
        <dbReference type="ChEBI" id="CHEBI:18420"/>
        <label>2</label>
    </ligand>
</feature>
<dbReference type="PANTHER" id="PTHR10642">
    <property type="entry name" value="RIBONUCLEASE H1"/>
    <property type="match status" value="1"/>
</dbReference>
<feature type="binding site" evidence="10">
    <location>
        <position position="47"/>
    </location>
    <ligand>
        <name>Mg(2+)</name>
        <dbReference type="ChEBI" id="CHEBI:18420"/>
        <label>1</label>
    </ligand>
</feature>
<keyword evidence="7 10" id="KW-0255">Endonuclease</keyword>
<feature type="domain" description="RNase H type-1" evidence="11">
    <location>
        <begin position="1"/>
        <end position="142"/>
    </location>
</feature>
<evidence type="ECO:0000256" key="6">
    <source>
        <dbReference type="ARBA" id="ARBA00022723"/>
    </source>
</evidence>
<dbReference type="CDD" id="cd09278">
    <property type="entry name" value="RNase_HI_prokaryote_like"/>
    <property type="match status" value="1"/>
</dbReference>
<dbReference type="PANTHER" id="PTHR10642:SF26">
    <property type="entry name" value="RIBONUCLEASE H1"/>
    <property type="match status" value="1"/>
</dbReference>
<evidence type="ECO:0000256" key="7">
    <source>
        <dbReference type="ARBA" id="ARBA00022759"/>
    </source>
</evidence>
<dbReference type="Gene3D" id="3.30.420.10">
    <property type="entry name" value="Ribonuclease H-like superfamily/Ribonuclease H"/>
    <property type="match status" value="1"/>
</dbReference>
<dbReference type="GO" id="GO:0004523">
    <property type="term" value="F:RNA-DNA hybrid ribonuclease activity"/>
    <property type="evidence" value="ECO:0007669"/>
    <property type="project" value="UniProtKB-UniRule"/>
</dbReference>
<dbReference type="PROSITE" id="PS50879">
    <property type="entry name" value="RNASE_H_1"/>
    <property type="match status" value="1"/>
</dbReference>
<keyword evidence="9 10" id="KW-0460">Magnesium</keyword>